<evidence type="ECO:0000256" key="1">
    <source>
        <dbReference type="SAM" id="MobiDB-lite"/>
    </source>
</evidence>
<organism evidence="2">
    <name type="scientific">Human herpesvirus 2</name>
    <name type="common">HHV-2</name>
    <name type="synonym">Human herpes simplex virus 2</name>
    <dbReference type="NCBI Taxonomy" id="10310"/>
    <lineage>
        <taxon>Viruses</taxon>
        <taxon>Duplodnaviria</taxon>
        <taxon>Heunggongvirae</taxon>
        <taxon>Peploviricota</taxon>
        <taxon>Herviviricetes</taxon>
        <taxon>Herpesvirales</taxon>
        <taxon>Orthoherpesviridae</taxon>
        <taxon>Alphaherpesvirinae</taxon>
        <taxon>Simplexvirus</taxon>
        <taxon>Simplexvirus humanalpha2</taxon>
    </lineage>
</organism>
<proteinExistence type="predicted"/>
<organismHost>
    <name type="scientific">Homo sapiens</name>
    <name type="common">Human</name>
    <dbReference type="NCBI Taxonomy" id="9606"/>
</organismHost>
<protein>
    <submittedName>
        <fullName evidence="2">Uncharacterized protein</fullName>
    </submittedName>
</protein>
<name>A0A481TYL3_HHV2</name>
<feature type="region of interest" description="Disordered" evidence="1">
    <location>
        <begin position="84"/>
        <end position="104"/>
    </location>
</feature>
<dbReference type="EMBL" id="MH790661">
    <property type="protein sequence ID" value="QBH85335.1"/>
    <property type="molecule type" value="Genomic_DNA"/>
</dbReference>
<reference evidence="2" key="1">
    <citation type="submission" date="2018-08" db="EMBL/GenBank/DDBJ databases">
        <title>HSV2 whole genome sequences from clinical isolates.</title>
        <authorList>
            <person name="Roychoudhury P."/>
            <person name="Greninger A.L."/>
            <person name="Jerome K.R."/>
            <person name="Johnston C."/>
            <person name="Wald A."/>
            <person name="Xie H."/>
        </authorList>
    </citation>
    <scope>NUCLEOTIDE SEQUENCE</scope>
    <source>
        <strain evidence="2">2000-3429</strain>
    </source>
</reference>
<accession>A0A481TYL3</accession>
<evidence type="ECO:0000313" key="2">
    <source>
        <dbReference type="EMBL" id="QBH85335.1"/>
    </source>
</evidence>
<sequence>MSGGGGRVDARGRGLRAAAHVFHYRAPQLPGVPGGARRPALRVFAGVRRGGLLRGAHGGAAGDAMPRAHVLRRPLGHAAAVLHAPDHRPPGHGALPGRRHGLSV</sequence>